<evidence type="ECO:0000256" key="2">
    <source>
        <dbReference type="ARBA" id="ARBA00023015"/>
    </source>
</evidence>
<evidence type="ECO:0000313" key="7">
    <source>
        <dbReference type="Proteomes" id="UP000672657"/>
    </source>
</evidence>
<comment type="similarity">
    <text evidence="1">Belongs to the LysR transcriptional regulatory family.</text>
</comment>
<dbReference type="InterPro" id="IPR000847">
    <property type="entry name" value="LysR_HTH_N"/>
</dbReference>
<dbReference type="InterPro" id="IPR036388">
    <property type="entry name" value="WH-like_DNA-bd_sf"/>
</dbReference>
<accession>A0ABM8TET7</accession>
<keyword evidence="7" id="KW-1185">Reference proteome</keyword>
<name>A0ABM8TET7_9BURK</name>
<gene>
    <name evidence="6" type="primary">tsaR_1</name>
    <name evidence="6" type="ORF">LMG26411_01996</name>
</gene>
<protein>
    <submittedName>
        <fullName evidence="6">HTH-type transcriptional regulator TsaR</fullName>
    </submittedName>
</protein>
<dbReference type="PANTHER" id="PTHR30419:SF30">
    <property type="entry name" value="LYSR FAMILY TRANSCRIPTIONAL REGULATOR"/>
    <property type="match status" value="1"/>
</dbReference>
<keyword evidence="4" id="KW-0804">Transcription</keyword>
<reference evidence="6 7" key="1">
    <citation type="submission" date="2021-03" db="EMBL/GenBank/DDBJ databases">
        <authorList>
            <person name="Peeters C."/>
        </authorList>
    </citation>
    <scope>NUCLEOTIDE SEQUENCE [LARGE SCALE GENOMIC DNA]</scope>
    <source>
        <strain evidence="6 7">LMG 26411</strain>
    </source>
</reference>
<dbReference type="Gene3D" id="3.40.190.10">
    <property type="entry name" value="Periplasmic binding protein-like II"/>
    <property type="match status" value="2"/>
</dbReference>
<proteinExistence type="inferred from homology"/>
<keyword evidence="2" id="KW-0805">Transcription regulation</keyword>
<dbReference type="Pfam" id="PF03466">
    <property type="entry name" value="LysR_substrate"/>
    <property type="match status" value="1"/>
</dbReference>
<evidence type="ECO:0000256" key="1">
    <source>
        <dbReference type="ARBA" id="ARBA00009437"/>
    </source>
</evidence>
<dbReference type="Gene3D" id="1.10.10.10">
    <property type="entry name" value="Winged helix-like DNA-binding domain superfamily/Winged helix DNA-binding domain"/>
    <property type="match status" value="1"/>
</dbReference>
<dbReference type="SUPFAM" id="SSF53850">
    <property type="entry name" value="Periplasmic binding protein-like II"/>
    <property type="match status" value="1"/>
</dbReference>
<dbReference type="Pfam" id="PF00126">
    <property type="entry name" value="HTH_1"/>
    <property type="match status" value="1"/>
</dbReference>
<dbReference type="Proteomes" id="UP000672657">
    <property type="component" value="Unassembled WGS sequence"/>
</dbReference>
<dbReference type="CDD" id="cd05466">
    <property type="entry name" value="PBP2_LTTR_substrate"/>
    <property type="match status" value="1"/>
</dbReference>
<feature type="domain" description="HTH lysR-type" evidence="5">
    <location>
        <begin position="37"/>
        <end position="94"/>
    </location>
</feature>
<evidence type="ECO:0000256" key="4">
    <source>
        <dbReference type="ARBA" id="ARBA00023163"/>
    </source>
</evidence>
<dbReference type="SUPFAM" id="SSF46785">
    <property type="entry name" value="Winged helix' DNA-binding domain"/>
    <property type="match status" value="1"/>
</dbReference>
<evidence type="ECO:0000259" key="5">
    <source>
        <dbReference type="PROSITE" id="PS50931"/>
    </source>
</evidence>
<dbReference type="PRINTS" id="PR00039">
    <property type="entry name" value="HTHLYSR"/>
</dbReference>
<dbReference type="InterPro" id="IPR036390">
    <property type="entry name" value="WH_DNA-bd_sf"/>
</dbReference>
<sequence>MFIAHAARSLVRYFRQLLGAVNLVIVPAKALHPGSSMKLKQLQALRAVAETGSLQAAARRLCVTQPAVSRAIIELEGELGLPVLIRAARGASLTEFGASILKRALVIDREVGRIYDAAEAMRGTIGGRLTIAITPASATRTFVEAITAFTQARPEVQVSILELRRAQIVAGLDDGSLDVALFPEYGLPRDASYYQTEALYEIGSVLAVSSLYRGSLDVTVADLQTMQWMVLDAASDESSLMRTLFAAHDLAPPSRVLRCSSAYVYAELVTRMNVVSTWSDAGAKVLNERLRAGTMRRLNVAGGTPRGSVCVAYPNEDLMTAAARDFIAWLRTALRKPGSADGVTVGID</sequence>
<dbReference type="InterPro" id="IPR005119">
    <property type="entry name" value="LysR_subst-bd"/>
</dbReference>
<dbReference type="EMBL" id="CAJPVI010000010">
    <property type="protein sequence ID" value="CAG2141149.1"/>
    <property type="molecule type" value="Genomic_DNA"/>
</dbReference>
<dbReference type="InterPro" id="IPR050950">
    <property type="entry name" value="HTH-type_LysR_regulators"/>
</dbReference>
<comment type="caution">
    <text evidence="6">The sequence shown here is derived from an EMBL/GenBank/DDBJ whole genome shotgun (WGS) entry which is preliminary data.</text>
</comment>
<evidence type="ECO:0000313" key="6">
    <source>
        <dbReference type="EMBL" id="CAG2141149.1"/>
    </source>
</evidence>
<organism evidence="6 7">
    <name type="scientific">Cupriavidus numazuensis</name>
    <dbReference type="NCBI Taxonomy" id="221992"/>
    <lineage>
        <taxon>Bacteria</taxon>
        <taxon>Pseudomonadati</taxon>
        <taxon>Pseudomonadota</taxon>
        <taxon>Betaproteobacteria</taxon>
        <taxon>Burkholderiales</taxon>
        <taxon>Burkholderiaceae</taxon>
        <taxon>Cupriavidus</taxon>
    </lineage>
</organism>
<dbReference type="PANTHER" id="PTHR30419">
    <property type="entry name" value="HTH-TYPE TRANSCRIPTIONAL REGULATOR YBHD"/>
    <property type="match status" value="1"/>
</dbReference>
<evidence type="ECO:0000256" key="3">
    <source>
        <dbReference type="ARBA" id="ARBA00023125"/>
    </source>
</evidence>
<keyword evidence="3" id="KW-0238">DNA-binding</keyword>
<dbReference type="PROSITE" id="PS50931">
    <property type="entry name" value="HTH_LYSR"/>
    <property type="match status" value="1"/>
</dbReference>